<sequence length="142" mass="16667">MTIAQALKEKNKKVSNIQKLWDRISRYNSVQEGAERPYDIADLFIQVETETIELVKLKARIHEVSQPIRESIFELSELKNLAQRVKSVTTTQGVYRDRYDSTSSVMTTVLDIKWQDAKVEELEARIEKIQERLDNFNHTREI</sequence>
<dbReference type="Pfam" id="PF20935">
    <property type="entry name" value="DUF6847"/>
    <property type="match status" value="1"/>
</dbReference>
<dbReference type="Gene3D" id="6.10.320.10">
    <property type="match status" value="1"/>
</dbReference>
<evidence type="ECO:0000313" key="3">
    <source>
        <dbReference type="EMBL" id="CAB4193851.1"/>
    </source>
</evidence>
<accession>A0A6J5RJS4</accession>
<name>A0A6J5RJS4_9CAUD</name>
<evidence type="ECO:0000256" key="1">
    <source>
        <dbReference type="SAM" id="Coils"/>
    </source>
</evidence>
<protein>
    <submittedName>
        <fullName evidence="3">Uncharacterized protein</fullName>
    </submittedName>
</protein>
<keyword evidence="1" id="KW-0175">Coiled coil</keyword>
<gene>
    <name evidence="3" type="ORF">UFOVP1247_222</name>
    <name evidence="2" type="ORF">UFOVP970_262</name>
</gene>
<feature type="coiled-coil region" evidence="1">
    <location>
        <begin position="112"/>
        <end position="139"/>
    </location>
</feature>
<proteinExistence type="predicted"/>
<dbReference type="EMBL" id="LR796916">
    <property type="protein sequence ID" value="CAB4175569.1"/>
    <property type="molecule type" value="Genomic_DNA"/>
</dbReference>
<evidence type="ECO:0000313" key="2">
    <source>
        <dbReference type="EMBL" id="CAB4175569.1"/>
    </source>
</evidence>
<dbReference type="EMBL" id="LR797195">
    <property type="protein sequence ID" value="CAB4193851.1"/>
    <property type="molecule type" value="Genomic_DNA"/>
</dbReference>
<organism evidence="3">
    <name type="scientific">uncultured Caudovirales phage</name>
    <dbReference type="NCBI Taxonomy" id="2100421"/>
    <lineage>
        <taxon>Viruses</taxon>
        <taxon>Duplodnaviria</taxon>
        <taxon>Heunggongvirae</taxon>
        <taxon>Uroviricota</taxon>
        <taxon>Caudoviricetes</taxon>
        <taxon>Peduoviridae</taxon>
        <taxon>Maltschvirus</taxon>
        <taxon>Maltschvirus maltsch</taxon>
    </lineage>
</organism>
<dbReference type="InterPro" id="IPR047741">
    <property type="entry name" value="DIP1984-like"/>
</dbReference>
<reference evidence="3" key="1">
    <citation type="submission" date="2020-05" db="EMBL/GenBank/DDBJ databases">
        <authorList>
            <person name="Chiriac C."/>
            <person name="Salcher M."/>
            <person name="Ghai R."/>
            <person name="Kavagutti S V."/>
        </authorList>
    </citation>
    <scope>NUCLEOTIDE SEQUENCE</scope>
</reference>